<organism evidence="1 2">
    <name type="scientific">Chryseobacterium taihuense</name>
    <dbReference type="NCBI Taxonomy" id="1141221"/>
    <lineage>
        <taxon>Bacteria</taxon>
        <taxon>Pseudomonadati</taxon>
        <taxon>Bacteroidota</taxon>
        <taxon>Flavobacteriia</taxon>
        <taxon>Flavobacteriales</taxon>
        <taxon>Weeksellaceae</taxon>
        <taxon>Chryseobacterium group</taxon>
        <taxon>Chryseobacterium</taxon>
    </lineage>
</organism>
<reference evidence="1 2" key="1">
    <citation type="submission" date="2016-10" db="EMBL/GenBank/DDBJ databases">
        <authorList>
            <person name="Varghese N."/>
            <person name="Submissions S."/>
        </authorList>
    </citation>
    <scope>NUCLEOTIDE SEQUENCE [LARGE SCALE GENOMIC DNA]</scope>
    <source>
        <strain evidence="1 2">CGMCC 1.10941</strain>
    </source>
</reference>
<evidence type="ECO:0000313" key="1">
    <source>
        <dbReference type="EMBL" id="SDL80494.1"/>
    </source>
</evidence>
<name>A0ABY0QT36_9FLAO</name>
<gene>
    <name evidence="1" type="ORF">SAMN05216273_106175</name>
</gene>
<keyword evidence="2" id="KW-1185">Reference proteome</keyword>
<protein>
    <submittedName>
        <fullName evidence="1">Uncharacterized protein</fullName>
    </submittedName>
</protein>
<dbReference type="Proteomes" id="UP000199242">
    <property type="component" value="Unassembled WGS sequence"/>
</dbReference>
<dbReference type="RefSeq" id="WP_143019012.1">
    <property type="nucleotide sequence ID" value="NZ_FNHD01000006.1"/>
</dbReference>
<evidence type="ECO:0000313" key="2">
    <source>
        <dbReference type="Proteomes" id="UP000199242"/>
    </source>
</evidence>
<proteinExistence type="predicted"/>
<accession>A0ABY0QT36</accession>
<dbReference type="EMBL" id="FNHD01000006">
    <property type="protein sequence ID" value="SDL80494.1"/>
    <property type="molecule type" value="Genomic_DNA"/>
</dbReference>
<sequence>MNQILKTIVIFPPLLINNLYFSQKITRFSDNKEFDSIVIVDGDKKSVIHKNDIFKSHFQKNSKVLYNNKLSDFVFDNGTLTFFDKVEEIDEVVIDEGNKKKVDNLKIHKNHNKKDGITTLFSNCRTAFPIKFDAKDNTYIKAINLTVYERKNFDKNLGKLKIQILENKEDFPDDNNLLMEFEKNLSDFNLKFNNYLLSKIKIEFPKKLKYPQKGIFIVIEYVAPKSEYIFLIANKKNFYWWFFPKENSWKHTTDMKEFYYTLDIIK</sequence>
<comment type="caution">
    <text evidence="1">The sequence shown here is derived from an EMBL/GenBank/DDBJ whole genome shotgun (WGS) entry which is preliminary data.</text>
</comment>